<evidence type="ECO:0000313" key="5">
    <source>
        <dbReference type="EMBL" id="MCZ4548491.1"/>
    </source>
</evidence>
<dbReference type="PROSITE" id="PS50977">
    <property type="entry name" value="HTH_TETR_2"/>
    <property type="match status" value="2"/>
</dbReference>
<feature type="compositionally biased region" description="Polar residues" evidence="3">
    <location>
        <begin position="227"/>
        <end position="240"/>
    </location>
</feature>
<keyword evidence="6" id="KW-1185">Reference proteome</keyword>
<feature type="compositionally biased region" description="Basic residues" evidence="3">
    <location>
        <begin position="212"/>
        <end position="223"/>
    </location>
</feature>
<evidence type="ECO:0000256" key="2">
    <source>
        <dbReference type="PROSITE-ProRule" id="PRU00335"/>
    </source>
</evidence>
<dbReference type="SUPFAM" id="SSF48498">
    <property type="entry name" value="Tetracyclin repressor-like, C-terminal domain"/>
    <property type="match status" value="2"/>
</dbReference>
<dbReference type="SUPFAM" id="SSF46689">
    <property type="entry name" value="Homeodomain-like"/>
    <property type="match status" value="2"/>
</dbReference>
<evidence type="ECO:0000259" key="4">
    <source>
        <dbReference type="PROSITE" id="PS50977"/>
    </source>
</evidence>
<dbReference type="PRINTS" id="PR00455">
    <property type="entry name" value="HTHTETR"/>
</dbReference>
<dbReference type="InterPro" id="IPR036271">
    <property type="entry name" value="Tet_transcr_reg_TetR-rel_C_sf"/>
</dbReference>
<protein>
    <submittedName>
        <fullName evidence="5">TetR/AcrR family transcriptional regulator</fullName>
    </submittedName>
</protein>
<dbReference type="Proteomes" id="UP001067235">
    <property type="component" value="Unassembled WGS sequence"/>
</dbReference>
<feature type="domain" description="HTH tetR-type" evidence="4">
    <location>
        <begin position="18"/>
        <end position="78"/>
    </location>
</feature>
<dbReference type="PROSITE" id="PS01081">
    <property type="entry name" value="HTH_TETR_1"/>
    <property type="match status" value="1"/>
</dbReference>
<evidence type="ECO:0000256" key="1">
    <source>
        <dbReference type="ARBA" id="ARBA00023125"/>
    </source>
</evidence>
<feature type="region of interest" description="Disordered" evidence="3">
    <location>
        <begin position="212"/>
        <end position="250"/>
    </location>
</feature>
<sequence>MSVNPAARRRPRAHDGRTKAEVAVFAATEDLLKESSLQDITVAQIIARAGVSRANFYHYFASKYDVLIAMLSRFLEETYSEGPWQAELGKSRARAMDATLRRTIEMWSQHGAVICAAIEHMHSEPALAAAWNSTLEKFVSAIAEQITYERANGNAPEGFPADTIGAVLVCALQRTFYVGTRGLDPRLPGPESAVDSIIELVFAAIYGTQRPKSRLRRRPRAQRVKAASQSPVPSVTSQDESPSKEGDPGTASVILEATKALLAETSLDDLSVAKILERSGISRATFYFYFGSKEAAFIALFQEIAVSIADGFSALAAMDRSKPAKAGALVQNWLDLDPGSLAVVRNAIHEWPRRPELRDVYLGTIATMADALESAIETDRASGLALEGPPAGELAAVLVWTIERSYAGSLAGEKHLEDAPTVAAMLGNLLVATIYGR</sequence>
<dbReference type="PANTHER" id="PTHR30055:SF184">
    <property type="entry name" value="HTH-TYPE TRANSCRIPTIONAL REGULATOR ETHR"/>
    <property type="match status" value="1"/>
</dbReference>
<comment type="caution">
    <text evidence="5">The sequence shown here is derived from an EMBL/GenBank/DDBJ whole genome shotgun (WGS) entry which is preliminary data.</text>
</comment>
<name>A0ABT4MQA9_GORRU</name>
<accession>A0ABT4MQA9</accession>
<dbReference type="InterPro" id="IPR009057">
    <property type="entry name" value="Homeodomain-like_sf"/>
</dbReference>
<dbReference type="Pfam" id="PF00440">
    <property type="entry name" value="TetR_N"/>
    <property type="match status" value="2"/>
</dbReference>
<dbReference type="InterPro" id="IPR001647">
    <property type="entry name" value="HTH_TetR"/>
</dbReference>
<dbReference type="RefSeq" id="WP_301568941.1">
    <property type="nucleotide sequence ID" value="NZ_JAPWIE010000001.1"/>
</dbReference>
<reference evidence="5" key="1">
    <citation type="submission" date="2022-12" db="EMBL/GenBank/DDBJ databases">
        <authorList>
            <person name="Krivoruchko A.V."/>
            <person name="Elkin A."/>
        </authorList>
    </citation>
    <scope>NUCLEOTIDE SEQUENCE</scope>
    <source>
        <strain evidence="5">IEGM 1388</strain>
    </source>
</reference>
<dbReference type="InterPro" id="IPR049397">
    <property type="entry name" value="EthR_C"/>
</dbReference>
<dbReference type="Gene3D" id="1.10.357.10">
    <property type="entry name" value="Tetracycline Repressor, domain 2"/>
    <property type="match status" value="2"/>
</dbReference>
<dbReference type="InterPro" id="IPR023772">
    <property type="entry name" value="DNA-bd_HTH_TetR-type_CS"/>
</dbReference>
<gene>
    <name evidence="5" type="ORF">O4213_00755</name>
</gene>
<organism evidence="5 6">
    <name type="scientific">Gordonia rubripertincta</name>
    <name type="common">Rhodococcus corallinus</name>
    <dbReference type="NCBI Taxonomy" id="36822"/>
    <lineage>
        <taxon>Bacteria</taxon>
        <taxon>Bacillati</taxon>
        <taxon>Actinomycetota</taxon>
        <taxon>Actinomycetes</taxon>
        <taxon>Mycobacteriales</taxon>
        <taxon>Gordoniaceae</taxon>
        <taxon>Gordonia</taxon>
    </lineage>
</organism>
<evidence type="ECO:0000313" key="6">
    <source>
        <dbReference type="Proteomes" id="UP001067235"/>
    </source>
</evidence>
<dbReference type="Gene3D" id="1.10.10.60">
    <property type="entry name" value="Homeodomain-like"/>
    <property type="match status" value="2"/>
</dbReference>
<feature type="DNA-binding region" description="H-T-H motif" evidence="2">
    <location>
        <begin position="271"/>
        <end position="290"/>
    </location>
</feature>
<dbReference type="EMBL" id="JAPWIE010000001">
    <property type="protein sequence ID" value="MCZ4548491.1"/>
    <property type="molecule type" value="Genomic_DNA"/>
</dbReference>
<feature type="DNA-binding region" description="H-T-H motif" evidence="2">
    <location>
        <begin position="41"/>
        <end position="60"/>
    </location>
</feature>
<feature type="domain" description="HTH tetR-type" evidence="4">
    <location>
        <begin position="248"/>
        <end position="308"/>
    </location>
</feature>
<keyword evidence="1 2" id="KW-0238">DNA-binding</keyword>
<dbReference type="PANTHER" id="PTHR30055">
    <property type="entry name" value="HTH-TYPE TRANSCRIPTIONAL REGULATOR RUTR"/>
    <property type="match status" value="1"/>
</dbReference>
<evidence type="ECO:0000256" key="3">
    <source>
        <dbReference type="SAM" id="MobiDB-lite"/>
    </source>
</evidence>
<dbReference type="InterPro" id="IPR050109">
    <property type="entry name" value="HTH-type_TetR-like_transc_reg"/>
</dbReference>
<dbReference type="Pfam" id="PF21313">
    <property type="entry name" value="EthR_C"/>
    <property type="match status" value="2"/>
</dbReference>
<proteinExistence type="predicted"/>